<name>A0A8C9R8E2_SCLFO</name>
<organism evidence="1 2">
    <name type="scientific">Scleropages formosus</name>
    <name type="common">Asian bonytongue</name>
    <name type="synonym">Osteoglossum formosum</name>
    <dbReference type="NCBI Taxonomy" id="113540"/>
    <lineage>
        <taxon>Eukaryota</taxon>
        <taxon>Metazoa</taxon>
        <taxon>Chordata</taxon>
        <taxon>Craniata</taxon>
        <taxon>Vertebrata</taxon>
        <taxon>Euteleostomi</taxon>
        <taxon>Actinopterygii</taxon>
        <taxon>Neopterygii</taxon>
        <taxon>Teleostei</taxon>
        <taxon>Osteoglossocephala</taxon>
        <taxon>Osteoglossomorpha</taxon>
        <taxon>Osteoglossiformes</taxon>
        <taxon>Osteoglossidae</taxon>
        <taxon>Scleropages</taxon>
    </lineage>
</organism>
<dbReference type="AlphaFoldDB" id="A0A8C9R8E2"/>
<reference evidence="1 2" key="1">
    <citation type="submission" date="2019-04" db="EMBL/GenBank/DDBJ databases">
        <authorList>
            <consortium name="Wellcome Sanger Institute Data Sharing"/>
        </authorList>
    </citation>
    <scope>NUCLEOTIDE SEQUENCE [LARGE SCALE GENOMIC DNA]</scope>
</reference>
<evidence type="ECO:0000313" key="1">
    <source>
        <dbReference type="Ensembl" id="ENSSFOP00015013251.1"/>
    </source>
</evidence>
<evidence type="ECO:0000313" key="2">
    <source>
        <dbReference type="Proteomes" id="UP000694397"/>
    </source>
</evidence>
<reference evidence="1" key="3">
    <citation type="submission" date="2025-09" db="UniProtKB">
        <authorList>
            <consortium name="Ensembl"/>
        </authorList>
    </citation>
    <scope>IDENTIFICATION</scope>
</reference>
<sequence length="121" mass="13335">MSRASLTSSSCSYSSSCCCILARISAISRSLSAKARRLASRSWARAASNSLMRSCQPRACGGHHTRGGDTLATVAPIHTHTDWQKAPCNQEHRAPFPHKYTTRNLNEHLVQHLLWYGPSNT</sequence>
<dbReference type="Ensembl" id="ENSSFOT00015013417.2">
    <property type="protein sequence ID" value="ENSSFOP00015013251.1"/>
    <property type="gene ID" value="ENSSFOG00015008528.2"/>
</dbReference>
<keyword evidence="2" id="KW-1185">Reference proteome</keyword>
<protein>
    <submittedName>
        <fullName evidence="1">Uncharacterized protein</fullName>
    </submittedName>
</protein>
<reference evidence="1" key="2">
    <citation type="submission" date="2025-08" db="UniProtKB">
        <authorList>
            <consortium name="Ensembl"/>
        </authorList>
    </citation>
    <scope>IDENTIFICATION</scope>
</reference>
<accession>A0A8C9R8E2</accession>
<proteinExistence type="predicted"/>
<dbReference type="Proteomes" id="UP000694397">
    <property type="component" value="Chromosome 6"/>
</dbReference>